<feature type="compositionally biased region" description="Polar residues" evidence="6">
    <location>
        <begin position="559"/>
        <end position="573"/>
    </location>
</feature>
<dbReference type="EMBL" id="CAJJDM010000026">
    <property type="protein sequence ID" value="CAD8058483.1"/>
    <property type="molecule type" value="Genomic_DNA"/>
</dbReference>
<name>A0A8S1KYM2_PARPR</name>
<dbReference type="SMART" id="SM00064">
    <property type="entry name" value="FYVE"/>
    <property type="match status" value="1"/>
</dbReference>
<dbReference type="AlphaFoldDB" id="A0A8S1KYM2"/>
<reference evidence="8" key="1">
    <citation type="submission" date="2021-01" db="EMBL/GenBank/DDBJ databases">
        <authorList>
            <consortium name="Genoscope - CEA"/>
            <person name="William W."/>
        </authorList>
    </citation>
    <scope>NUCLEOTIDE SEQUENCE</scope>
</reference>
<keyword evidence="5" id="KW-0175">Coiled coil</keyword>
<evidence type="ECO:0000313" key="9">
    <source>
        <dbReference type="Proteomes" id="UP000688137"/>
    </source>
</evidence>
<keyword evidence="2 4" id="KW-0863">Zinc-finger</keyword>
<evidence type="ECO:0000256" key="3">
    <source>
        <dbReference type="ARBA" id="ARBA00022833"/>
    </source>
</evidence>
<evidence type="ECO:0000313" key="8">
    <source>
        <dbReference type="EMBL" id="CAD8058483.1"/>
    </source>
</evidence>
<evidence type="ECO:0000256" key="2">
    <source>
        <dbReference type="ARBA" id="ARBA00022771"/>
    </source>
</evidence>
<dbReference type="Pfam" id="PF01363">
    <property type="entry name" value="FYVE"/>
    <property type="match status" value="1"/>
</dbReference>
<keyword evidence="9" id="KW-1185">Reference proteome</keyword>
<sequence length="706" mass="82597">MKGNIFHIDISSQRQQYKSCLICFKDFSVMTKEHQCKRCKRAVCDKCAQNKMIILGYSKSKDPHRVCNICKSESDILKQFVKTNIIQFNKDSLGIEWLKNLGVDIRQIKEQYRIQEQKDLLEYNQFINQLDSIYDEIDRKMNYSIRDFMSLVVQVDKGSVLGSIRNVLGTFLRNYPEVGFHPSLIFTTLILLCLSSEVTSYGLLQVMYTQLIPKALHFRNLRLGYDFKSELGVMIKSFHNLKIPTEPIKPFLQEVGPYIVSLTINAFEIQTSLFMFSQLFQEDGFNEFIKVLACSFSVHQFKDSIEKNKLFILWNVKDQQFQKYYYETKKLRSDSNSSVRSMSQSEQQQQLENKFKQQIILLQQENSSLKQEINVDKIKISKQKIEIDQLNDQIQSFEIELKNLRNQYQKIENENSNLLESNQNLKLQFMKQEKANESSSFTLSTKSDSTHLENELLKCKQEIEVLKLQNTNPTQMAQLVKLKNEQIAKLTQEKSELEKKIEELEEPKISKRTSSVAQISSVIKDLEDGKNLLEKKNQEILNLKKQIQELQQQKKSDQSMTSSQTLVDNPQRNSKVDNEDDISDDLQLLIQDSDPAKKIAARNVKQMIGKLNEELIYYKTQAKLKKEQVEPFRQKSESLQKQLDYLVEQNKELQIEIEHKQDLIQELEKKRVKQTIDPRPQVVQEDRKVLNENKQSCAANSDCKIF</sequence>
<evidence type="ECO:0000256" key="5">
    <source>
        <dbReference type="SAM" id="Coils"/>
    </source>
</evidence>
<evidence type="ECO:0000256" key="1">
    <source>
        <dbReference type="ARBA" id="ARBA00022723"/>
    </source>
</evidence>
<protein>
    <recommendedName>
        <fullName evidence="7">FYVE-type domain-containing protein</fullName>
    </recommendedName>
</protein>
<keyword evidence="3" id="KW-0862">Zinc</keyword>
<dbReference type="InterPro" id="IPR000306">
    <property type="entry name" value="Znf_FYVE"/>
</dbReference>
<accession>A0A8S1KYM2</accession>
<dbReference type="OMA" id="RVCNICK"/>
<evidence type="ECO:0000256" key="6">
    <source>
        <dbReference type="SAM" id="MobiDB-lite"/>
    </source>
</evidence>
<comment type="caution">
    <text evidence="8">The sequence shown here is derived from an EMBL/GenBank/DDBJ whole genome shotgun (WGS) entry which is preliminary data.</text>
</comment>
<dbReference type="PROSITE" id="PS50178">
    <property type="entry name" value="ZF_FYVE"/>
    <property type="match status" value="1"/>
</dbReference>
<dbReference type="Proteomes" id="UP000688137">
    <property type="component" value="Unassembled WGS sequence"/>
</dbReference>
<keyword evidence="1" id="KW-0479">Metal-binding</keyword>
<dbReference type="PANTHER" id="PTHR39490">
    <property type="entry name" value="ARRESTIN DOMAIN-CONTAINING PROTEIN D"/>
    <property type="match status" value="1"/>
</dbReference>
<evidence type="ECO:0000256" key="4">
    <source>
        <dbReference type="PROSITE-ProRule" id="PRU00091"/>
    </source>
</evidence>
<dbReference type="InterPro" id="IPR017455">
    <property type="entry name" value="Znf_FYVE-rel"/>
</dbReference>
<feature type="domain" description="FYVE-type" evidence="7">
    <location>
        <begin position="14"/>
        <end position="75"/>
    </location>
</feature>
<proteinExistence type="predicted"/>
<dbReference type="PANTHER" id="PTHR39490:SF8">
    <property type="entry name" value="ZINC FINGER FYVE DOMAIN-CONTAINING PROTEIN 21"/>
    <property type="match status" value="1"/>
</dbReference>
<organism evidence="8 9">
    <name type="scientific">Paramecium primaurelia</name>
    <dbReference type="NCBI Taxonomy" id="5886"/>
    <lineage>
        <taxon>Eukaryota</taxon>
        <taxon>Sar</taxon>
        <taxon>Alveolata</taxon>
        <taxon>Ciliophora</taxon>
        <taxon>Intramacronucleata</taxon>
        <taxon>Oligohymenophorea</taxon>
        <taxon>Peniculida</taxon>
        <taxon>Parameciidae</taxon>
        <taxon>Paramecium</taxon>
    </lineage>
</organism>
<gene>
    <name evidence="8" type="ORF">PPRIM_AZ9-3.1.T0270243</name>
</gene>
<dbReference type="GO" id="GO:0008270">
    <property type="term" value="F:zinc ion binding"/>
    <property type="evidence" value="ECO:0007669"/>
    <property type="project" value="UniProtKB-KW"/>
</dbReference>
<feature type="coiled-coil region" evidence="5">
    <location>
        <begin position="636"/>
        <end position="677"/>
    </location>
</feature>
<feature type="region of interest" description="Disordered" evidence="6">
    <location>
        <begin position="551"/>
        <end position="580"/>
    </location>
</feature>
<dbReference type="InterPro" id="IPR052113">
    <property type="entry name" value="FYVE-type_Zinc_Finger"/>
</dbReference>
<dbReference type="CDD" id="cd00065">
    <property type="entry name" value="FYVE_like_SF"/>
    <property type="match status" value="1"/>
</dbReference>
<evidence type="ECO:0000259" key="7">
    <source>
        <dbReference type="PROSITE" id="PS50178"/>
    </source>
</evidence>